<feature type="domain" description="Transketolase N-terminal" evidence="6">
    <location>
        <begin position="14"/>
        <end position="273"/>
    </location>
</feature>
<protein>
    <submittedName>
        <fullName evidence="7">Transketolase</fullName>
    </submittedName>
</protein>
<evidence type="ECO:0000313" key="8">
    <source>
        <dbReference type="Proteomes" id="UP001157126"/>
    </source>
</evidence>
<dbReference type="CDD" id="cd02012">
    <property type="entry name" value="TPP_TK"/>
    <property type="match status" value="1"/>
</dbReference>
<dbReference type="RefSeq" id="WP_284303893.1">
    <property type="nucleotide sequence ID" value="NZ_BSUO01000001.1"/>
</dbReference>
<keyword evidence="8" id="KW-1185">Reference proteome</keyword>
<keyword evidence="3" id="KW-0808">Transferase</keyword>
<dbReference type="PANTHER" id="PTHR47514">
    <property type="entry name" value="TRANSKETOLASE N-TERMINAL SECTION-RELATED"/>
    <property type="match status" value="1"/>
</dbReference>
<name>A0ABQ6IQF2_9MICO</name>
<dbReference type="PANTHER" id="PTHR47514:SF1">
    <property type="entry name" value="TRANSKETOLASE N-TERMINAL SECTION-RELATED"/>
    <property type="match status" value="1"/>
</dbReference>
<reference evidence="8" key="1">
    <citation type="journal article" date="2019" name="Int. J. Syst. Evol. Microbiol.">
        <title>The Global Catalogue of Microorganisms (GCM) 10K type strain sequencing project: providing services to taxonomists for standard genome sequencing and annotation.</title>
        <authorList>
            <consortium name="The Broad Institute Genomics Platform"/>
            <consortium name="The Broad Institute Genome Sequencing Center for Infectious Disease"/>
            <person name="Wu L."/>
            <person name="Ma J."/>
        </authorList>
    </citation>
    <scope>NUCLEOTIDE SEQUENCE [LARGE SCALE GENOMIC DNA]</scope>
    <source>
        <strain evidence="8">NBRC 113072</strain>
    </source>
</reference>
<gene>
    <name evidence="7" type="ORF">GCM10025883_21900</name>
</gene>
<evidence type="ECO:0000256" key="5">
    <source>
        <dbReference type="ARBA" id="ARBA00023052"/>
    </source>
</evidence>
<dbReference type="InterPro" id="IPR029061">
    <property type="entry name" value="THDP-binding"/>
</dbReference>
<dbReference type="Gene3D" id="3.40.50.970">
    <property type="match status" value="1"/>
</dbReference>
<comment type="similarity">
    <text evidence="2">Belongs to the transketolase family.</text>
</comment>
<comment type="caution">
    <text evidence="7">The sequence shown here is derived from an EMBL/GenBank/DDBJ whole genome shotgun (WGS) entry which is preliminary data.</text>
</comment>
<evidence type="ECO:0000256" key="3">
    <source>
        <dbReference type="ARBA" id="ARBA00022679"/>
    </source>
</evidence>
<sequence length="287" mass="31260">MPLTRQEWTHLEDTAHRLRRLTLDTVVWAGSGHIGGSLSSTDVLTVLYHHVMNFSAETMDDPDRDRFVLSKGHIGVGFTPVLADLGCFPIDRLTRYNQTGSPLGMHPAADKVPGVEVSTGSLGHGLSLSAGMALGAKTAQRDFRVFCLLGDGECNEGSVWEAAMAASHYHLDNLVAFVDRNHAMIDGPTADIMGLEPFDAKWEAFGWHTQTVKGNDIPAIVEATEQALATTGRPSMIILDTVKGEGIDFIEGDFAWHYGSFDADRKARAEEALDAHHARRVAAVKER</sequence>
<evidence type="ECO:0000256" key="1">
    <source>
        <dbReference type="ARBA" id="ARBA00001964"/>
    </source>
</evidence>
<organism evidence="7 8">
    <name type="scientific">Mobilicoccus caccae</name>
    <dbReference type="NCBI Taxonomy" id="1859295"/>
    <lineage>
        <taxon>Bacteria</taxon>
        <taxon>Bacillati</taxon>
        <taxon>Actinomycetota</taxon>
        <taxon>Actinomycetes</taxon>
        <taxon>Micrococcales</taxon>
        <taxon>Dermatophilaceae</taxon>
        <taxon>Mobilicoccus</taxon>
    </lineage>
</organism>
<evidence type="ECO:0000256" key="2">
    <source>
        <dbReference type="ARBA" id="ARBA00007131"/>
    </source>
</evidence>
<dbReference type="Pfam" id="PF00456">
    <property type="entry name" value="Transketolase_N"/>
    <property type="match status" value="1"/>
</dbReference>
<dbReference type="PROSITE" id="PS00801">
    <property type="entry name" value="TRANSKETOLASE_1"/>
    <property type="match status" value="1"/>
</dbReference>
<evidence type="ECO:0000313" key="7">
    <source>
        <dbReference type="EMBL" id="GMA40145.1"/>
    </source>
</evidence>
<dbReference type="Proteomes" id="UP001157126">
    <property type="component" value="Unassembled WGS sequence"/>
</dbReference>
<keyword evidence="4" id="KW-0479">Metal-binding</keyword>
<evidence type="ECO:0000256" key="4">
    <source>
        <dbReference type="ARBA" id="ARBA00022723"/>
    </source>
</evidence>
<proteinExistence type="inferred from homology"/>
<accession>A0ABQ6IQF2</accession>
<dbReference type="EMBL" id="BSUO01000001">
    <property type="protein sequence ID" value="GMA40145.1"/>
    <property type="molecule type" value="Genomic_DNA"/>
</dbReference>
<dbReference type="SUPFAM" id="SSF52518">
    <property type="entry name" value="Thiamin diphosphate-binding fold (THDP-binding)"/>
    <property type="match status" value="1"/>
</dbReference>
<keyword evidence="5" id="KW-0786">Thiamine pyrophosphate</keyword>
<dbReference type="InterPro" id="IPR005474">
    <property type="entry name" value="Transketolase_N"/>
</dbReference>
<dbReference type="InterPro" id="IPR049557">
    <property type="entry name" value="Transketolase_CS"/>
</dbReference>
<evidence type="ECO:0000259" key="6">
    <source>
        <dbReference type="Pfam" id="PF00456"/>
    </source>
</evidence>
<comment type="cofactor">
    <cofactor evidence="1">
        <name>thiamine diphosphate</name>
        <dbReference type="ChEBI" id="CHEBI:58937"/>
    </cofactor>
</comment>